<dbReference type="RefSeq" id="WP_233925964.1">
    <property type="nucleotide sequence ID" value="NZ_JAJVKT010000017.1"/>
</dbReference>
<dbReference type="PRINTS" id="PR00337">
    <property type="entry name" value="LEUILEVALBP"/>
</dbReference>
<reference evidence="7" key="1">
    <citation type="submission" date="2022-01" db="EMBL/GenBank/DDBJ databases">
        <authorList>
            <person name="Karlyshev A.V."/>
            <person name="Jaspars M."/>
        </authorList>
    </citation>
    <scope>NUCLEOTIDE SEQUENCE</scope>
    <source>
        <strain evidence="7">AGSA3-2</strain>
    </source>
</reference>
<dbReference type="PANTHER" id="PTHR30483">
    <property type="entry name" value="LEUCINE-SPECIFIC-BINDING PROTEIN"/>
    <property type="match status" value="1"/>
</dbReference>
<evidence type="ECO:0000256" key="1">
    <source>
        <dbReference type="ARBA" id="ARBA00010062"/>
    </source>
</evidence>
<evidence type="ECO:0000256" key="3">
    <source>
        <dbReference type="ARBA" id="ARBA00022729"/>
    </source>
</evidence>
<dbReference type="InterPro" id="IPR028081">
    <property type="entry name" value="Leu-bd"/>
</dbReference>
<organism evidence="7 8">
    <name type="scientific">Alloalcanivorax xenomutans</name>
    <dbReference type="NCBI Taxonomy" id="1094342"/>
    <lineage>
        <taxon>Bacteria</taxon>
        <taxon>Pseudomonadati</taxon>
        <taxon>Pseudomonadota</taxon>
        <taxon>Gammaproteobacteria</taxon>
        <taxon>Oceanospirillales</taxon>
        <taxon>Alcanivoracaceae</taxon>
        <taxon>Alloalcanivorax</taxon>
    </lineage>
</organism>
<dbReference type="SUPFAM" id="SSF53822">
    <property type="entry name" value="Periplasmic binding protein-like I"/>
    <property type="match status" value="1"/>
</dbReference>
<dbReference type="GO" id="GO:0006865">
    <property type="term" value="P:amino acid transport"/>
    <property type="evidence" value="ECO:0007669"/>
    <property type="project" value="UniProtKB-KW"/>
</dbReference>
<evidence type="ECO:0000256" key="4">
    <source>
        <dbReference type="ARBA" id="ARBA00022970"/>
    </source>
</evidence>
<keyword evidence="8" id="KW-1185">Reference proteome</keyword>
<comment type="caution">
    <text evidence="7">The sequence shown here is derived from an EMBL/GenBank/DDBJ whole genome shotgun (WGS) entry which is preliminary data.</text>
</comment>
<dbReference type="InterPro" id="IPR028082">
    <property type="entry name" value="Peripla_BP_I"/>
</dbReference>
<gene>
    <name evidence="7" type="ORF">LZG35_13920</name>
</gene>
<sequence length="410" mass="44203">MPRWITTAAAITALGVIAPAVQADPLKIAIIESLSGPQTSTGRLIATAAEYVIDQTNANGGFNGEPIQVKEYDNAGDTSGAATKFREAAADGAHVIIQGASSAIGGQVTEDVRKHNIRNPDNPIIYINVGAEAMELRGKKCHFHAFHFTTTAPYRTVPLMQVMSEQGDLGKRVYSINQNYSWGRDMEAAIVDNADRFDYQVVDKVLHEVNRIQDFSPFVARIKSENPDSVITGNWSNDLLLLMKAVGDANLDITFGTIFMDQPGNVANAGDVAEGHYVAHSSNIELLDEAGTEAYKKATGHYPVFIEPTTLNGVGLFAEALKKVNFDGGDIDVNEIALAMENTTFDNGLGGMHVRKADHQAVIPIVVSQVASGVKYPVDGTELGFKPIKTVAGEDAIYPAQDSCRMRRPK</sequence>
<evidence type="ECO:0000256" key="5">
    <source>
        <dbReference type="SAM" id="SignalP"/>
    </source>
</evidence>
<name>A0A9Q3W7Z1_9GAMM</name>
<proteinExistence type="inferred from homology"/>
<dbReference type="Pfam" id="PF13458">
    <property type="entry name" value="Peripla_BP_6"/>
    <property type="match status" value="1"/>
</dbReference>
<comment type="similarity">
    <text evidence="1">Belongs to the leucine-binding protein family.</text>
</comment>
<evidence type="ECO:0000313" key="8">
    <source>
        <dbReference type="Proteomes" id="UP001107961"/>
    </source>
</evidence>
<dbReference type="CDD" id="cd06329">
    <property type="entry name" value="PBP1_SBP-like"/>
    <property type="match status" value="1"/>
</dbReference>
<dbReference type="EMBL" id="JAJVKT010000017">
    <property type="protein sequence ID" value="MCE7509738.1"/>
    <property type="molecule type" value="Genomic_DNA"/>
</dbReference>
<dbReference type="AlphaFoldDB" id="A0A9Q3W7Z1"/>
<keyword evidence="2" id="KW-0813">Transport</keyword>
<keyword evidence="4" id="KW-0029">Amino-acid transport</keyword>
<evidence type="ECO:0000256" key="2">
    <source>
        <dbReference type="ARBA" id="ARBA00022448"/>
    </source>
</evidence>
<evidence type="ECO:0000313" key="7">
    <source>
        <dbReference type="EMBL" id="MCE7509738.1"/>
    </source>
</evidence>
<dbReference type="Proteomes" id="UP001107961">
    <property type="component" value="Unassembled WGS sequence"/>
</dbReference>
<evidence type="ECO:0000259" key="6">
    <source>
        <dbReference type="Pfam" id="PF13458"/>
    </source>
</evidence>
<protein>
    <submittedName>
        <fullName evidence="7">Branched-chain amino acid ABC transporter substrate-binding protein</fullName>
    </submittedName>
</protein>
<dbReference type="Gene3D" id="3.40.50.2300">
    <property type="match status" value="2"/>
</dbReference>
<keyword evidence="3 5" id="KW-0732">Signal</keyword>
<dbReference type="PANTHER" id="PTHR30483:SF6">
    <property type="entry name" value="PERIPLASMIC BINDING PROTEIN OF ABC TRANSPORTER FOR NATURAL AMINO ACIDS"/>
    <property type="match status" value="1"/>
</dbReference>
<dbReference type="InterPro" id="IPR051010">
    <property type="entry name" value="BCAA_transport"/>
</dbReference>
<dbReference type="InterPro" id="IPR000709">
    <property type="entry name" value="Leu_Ile_Val-bd"/>
</dbReference>
<feature type="signal peptide" evidence="5">
    <location>
        <begin position="1"/>
        <end position="23"/>
    </location>
</feature>
<accession>A0A9Q3W7Z1</accession>
<feature type="domain" description="Leucine-binding protein" evidence="6">
    <location>
        <begin position="25"/>
        <end position="372"/>
    </location>
</feature>
<feature type="chain" id="PRO_5040459796" evidence="5">
    <location>
        <begin position="24"/>
        <end position="410"/>
    </location>
</feature>